<organism evidence="3 4">
    <name type="scientific">Coemansia thaxteri</name>
    <dbReference type="NCBI Taxonomy" id="2663907"/>
    <lineage>
        <taxon>Eukaryota</taxon>
        <taxon>Fungi</taxon>
        <taxon>Fungi incertae sedis</taxon>
        <taxon>Zoopagomycota</taxon>
        <taxon>Kickxellomycotina</taxon>
        <taxon>Kickxellomycetes</taxon>
        <taxon>Kickxellales</taxon>
        <taxon>Kickxellaceae</taxon>
        <taxon>Coemansia</taxon>
    </lineage>
</organism>
<dbReference type="EMBL" id="JANBQF010000317">
    <property type="protein sequence ID" value="KAJ2002282.1"/>
    <property type="molecule type" value="Genomic_DNA"/>
</dbReference>
<accession>A0A9W8BAQ8</accession>
<dbReference type="Proteomes" id="UP001150907">
    <property type="component" value="Unassembled WGS sequence"/>
</dbReference>
<gene>
    <name evidence="3" type="ORF">H4R26_003688</name>
</gene>
<comment type="caution">
    <text evidence="3">The sequence shown here is derived from an EMBL/GenBank/DDBJ whole genome shotgun (WGS) entry which is preliminary data.</text>
</comment>
<dbReference type="AlphaFoldDB" id="A0A9W8BAQ8"/>
<evidence type="ECO:0000313" key="3">
    <source>
        <dbReference type="EMBL" id="KAJ2002282.1"/>
    </source>
</evidence>
<name>A0A9W8BAQ8_9FUNG</name>
<reference evidence="3" key="1">
    <citation type="submission" date="2022-07" db="EMBL/GenBank/DDBJ databases">
        <title>Phylogenomic reconstructions and comparative analyses of Kickxellomycotina fungi.</title>
        <authorList>
            <person name="Reynolds N.K."/>
            <person name="Stajich J.E."/>
            <person name="Barry K."/>
            <person name="Grigoriev I.V."/>
            <person name="Crous P."/>
            <person name="Smith M.E."/>
        </authorList>
    </citation>
    <scope>NUCLEOTIDE SEQUENCE</scope>
    <source>
        <strain evidence="3">IMI 214461</strain>
    </source>
</reference>
<dbReference type="PANTHER" id="PTHR13322:SF2">
    <property type="entry name" value="INTEGRATOR COMPLEX SUBUNIT 7"/>
    <property type="match status" value="1"/>
</dbReference>
<dbReference type="Pfam" id="PF24436">
    <property type="entry name" value="INTS7_N"/>
    <property type="match status" value="1"/>
</dbReference>
<protein>
    <recommendedName>
        <fullName evidence="2">Integrator complex subunit 7 N-terminal domain-containing protein</fullName>
    </recommendedName>
</protein>
<comment type="similarity">
    <text evidence="1">Belongs to the Integrator subunit 7 family.</text>
</comment>
<evidence type="ECO:0000313" key="4">
    <source>
        <dbReference type="Proteomes" id="UP001150907"/>
    </source>
</evidence>
<dbReference type="PANTHER" id="PTHR13322">
    <property type="entry name" value="C1ORF73 PROTEIN"/>
    <property type="match status" value="1"/>
</dbReference>
<dbReference type="InterPro" id="IPR016024">
    <property type="entry name" value="ARM-type_fold"/>
</dbReference>
<dbReference type="OrthoDB" id="275783at2759"/>
<feature type="domain" description="Integrator complex subunit 7 N-terminal" evidence="2">
    <location>
        <begin position="22"/>
        <end position="218"/>
    </location>
</feature>
<dbReference type="InterPro" id="IPR056516">
    <property type="entry name" value="INTS7_N"/>
</dbReference>
<proteinExistence type="inferred from homology"/>
<evidence type="ECO:0000256" key="1">
    <source>
        <dbReference type="ARBA" id="ARBA00008565"/>
    </source>
</evidence>
<sequence length="895" mass="99226">MALSNHHADASGHTADWAFKHLFKLESECRSPALAAQVQAVGQFPKLFDQFPFPTLVGPAFLKLGDLFCGSPNSLRYHIAQVFSASQNHLQHITYTEELLRRVLVVLYSNDPIARALALRLVGNASIVFARYPEAQHGVLLRYQSTHPLEIAAAVYATESLLKYSPAFLAVVWETVIAKASDSRILDSVRAQLIRSLRHAAPNLQLSVLLYSHCCDWIDHPDNTLVVKEAALAAWSAVIQPHNELKDRDAERASRFVLHDLESTRRAALALLGTWKPKRPSADIVVSGDVEAADNILDVGSIKERLVEFIRLQLPRLAGDFDFRCTRLAVVALARVEASYGSSGIPESWLFAEALCKWTLHVFSSLGKGDVPMLEYAQVTTTGAGEYRFCGGGVHPNSLRDLNGVAALKLTSTSLRHLVYSTMLVVNIASILRQPGQALLAAAAVASSWKAISYSRECAGFGRYIKRFLEASWIWCRRAGVEDTLLSSFGDILEMTNVHVYDAVIAIALKNQLSDCFVTRCSQAVAKSNHASVLNGMQGLFKVLPTYRFSYEFQEWFDAMAFLADAEGPCENIEHYSDFVDSSLCALRVLDKESLGYMFQIFIIQIRKELVLLLHDWRKRASTHQFHPSLVLIARLLIERARDLEERVKYVIDAFLSIDHTMKHWLERVLATLNTLSTITTNASVASTNLLDSDQGIDAAVVPENPKFTPGPSFFSLPPNPLIDIQTRPSFGSGDGAVVVASASQLHFIVEGFVKFPKHRLPVSMQRVRVVAWLSQRPRQGSDQDLPSCAKYNAVARTARVILAGTPIPANSVVENGYDEHWDTALAFETALDGNYFACPCTISLPRLDSVYGHFDTTLNAHVHIMCALVDSTNRIWWLGPHNSYPLSISTTIKS</sequence>
<dbReference type="GO" id="GO:0032039">
    <property type="term" value="C:integrator complex"/>
    <property type="evidence" value="ECO:0007669"/>
    <property type="project" value="InterPro"/>
</dbReference>
<dbReference type="SUPFAM" id="SSF48371">
    <property type="entry name" value="ARM repeat"/>
    <property type="match status" value="1"/>
</dbReference>
<evidence type="ECO:0000259" key="2">
    <source>
        <dbReference type="Pfam" id="PF24436"/>
    </source>
</evidence>
<keyword evidence="4" id="KW-1185">Reference proteome</keyword>
<dbReference type="InterPro" id="IPR033060">
    <property type="entry name" value="INTS7"/>
</dbReference>
<dbReference type="GO" id="GO:0034472">
    <property type="term" value="P:snRNA 3'-end processing"/>
    <property type="evidence" value="ECO:0007669"/>
    <property type="project" value="TreeGrafter"/>
</dbReference>